<protein>
    <recommendedName>
        <fullName evidence="4">Outer membrane lipoprotein-sorting protein</fullName>
    </recommendedName>
</protein>
<dbReference type="CDD" id="cd16329">
    <property type="entry name" value="LolA_like"/>
    <property type="match status" value="1"/>
</dbReference>
<evidence type="ECO:0000256" key="1">
    <source>
        <dbReference type="SAM" id="SignalP"/>
    </source>
</evidence>
<sequence length="466" mass="52334">MNKITQQKVRASISRQWLIGSGLVMTLLAGAVTAAVSPDQAAKLGDSLTPVGAETAGNAAGTIPAWDGGIKTAPKGFKVTGERIDPYGDDKPLFTITAANLDQYKDNLTPGQIALLKRYPDTHKMHVYPTRRSAAYPQKVYDAAKKNATSATLVSGGNGIVDFAVSVPFPIPQTGIEAMWNHITRYRGGSVERTIASVPVQRNGDYTLVRIKDQLIFPEYLVEGYDAKKDNNILFYYIQKVLEPTRLTGNVLLVHETLDQVKEPRLAWVYNAGQRRVRRAPQVAYDGPGFASDGQRTSDNLDMFNGAPDKYNWKLVGKKEVYIPYNSFKLASKKLKYKDILKAGHVNPDHSRYELHRVWEIEGTLKDGERHIYSRRSVYLDEDSWQAAVVDQYDGRNELWRVSEGHNMQFYEVTAPWLSLETLHDLNSGRYMAIGLTNEEKIGFDFAHRAKHRDFTPAAIRRSGKR</sequence>
<dbReference type="RefSeq" id="WP_201347671.1">
    <property type="nucleotide sequence ID" value="NZ_AP014546.1"/>
</dbReference>
<accession>A0A7R6PJ08</accession>
<evidence type="ECO:0000313" key="2">
    <source>
        <dbReference type="EMBL" id="BBB30488.1"/>
    </source>
</evidence>
<feature type="signal peptide" evidence="1">
    <location>
        <begin position="1"/>
        <end position="34"/>
    </location>
</feature>
<reference evidence="2 3" key="1">
    <citation type="journal article" date="2008" name="Int. J. Syst. Evol. Microbiol.">
        <title>Neptunomonas japonica sp. nov., an Osedax japonicus symbiont-like bacterium isolated from sediment adjacent to sperm whale carcasses off Kagoshima, Japan.</title>
        <authorList>
            <person name="Miyazaki M."/>
            <person name="Nogi Y."/>
            <person name="Fujiwara Y."/>
            <person name="Kawato M."/>
            <person name="Kubokawa K."/>
            <person name="Horikoshi K."/>
        </authorList>
    </citation>
    <scope>NUCLEOTIDE SEQUENCE [LARGE SCALE GENOMIC DNA]</scope>
    <source>
        <strain evidence="2 3">JAMM 1380</strain>
    </source>
</reference>
<name>A0A7R6PJ08_9GAMM</name>
<feature type="chain" id="PRO_5032707361" description="Outer membrane lipoprotein-sorting protein" evidence="1">
    <location>
        <begin position="35"/>
        <end position="466"/>
    </location>
</feature>
<organism evidence="2 3">
    <name type="scientific">Neptunomonas japonica JAMM 1380</name>
    <dbReference type="NCBI Taxonomy" id="1441457"/>
    <lineage>
        <taxon>Bacteria</taxon>
        <taxon>Pseudomonadati</taxon>
        <taxon>Pseudomonadota</taxon>
        <taxon>Gammaproteobacteria</taxon>
        <taxon>Oceanospirillales</taxon>
        <taxon>Oceanospirillaceae</taxon>
        <taxon>Neptunomonas</taxon>
    </lineage>
</organism>
<dbReference type="EMBL" id="AP014546">
    <property type="protein sequence ID" value="BBB30488.1"/>
    <property type="molecule type" value="Genomic_DNA"/>
</dbReference>
<dbReference type="Gene3D" id="2.50.20.10">
    <property type="entry name" value="Lipoprotein localisation LolA/LolB/LppX"/>
    <property type="match status" value="1"/>
</dbReference>
<dbReference type="InterPro" id="IPR010752">
    <property type="entry name" value="DUF1329"/>
</dbReference>
<dbReference type="AlphaFoldDB" id="A0A7R6PJ08"/>
<evidence type="ECO:0000313" key="3">
    <source>
        <dbReference type="Proteomes" id="UP000595332"/>
    </source>
</evidence>
<evidence type="ECO:0008006" key="4">
    <source>
        <dbReference type="Google" id="ProtNLM"/>
    </source>
</evidence>
<dbReference type="KEGG" id="njp:NEJAP_2543"/>
<keyword evidence="3" id="KW-1185">Reference proteome</keyword>
<proteinExistence type="predicted"/>
<dbReference type="Proteomes" id="UP000595332">
    <property type="component" value="Chromosome"/>
</dbReference>
<keyword evidence="1" id="KW-0732">Signal</keyword>
<dbReference type="Pfam" id="PF07044">
    <property type="entry name" value="DUF1329"/>
    <property type="match status" value="1"/>
</dbReference>
<gene>
    <name evidence="2" type="ORF">NEJAP_2543</name>
</gene>